<dbReference type="Gene3D" id="2.40.10.350">
    <property type="entry name" value="Rod shape-determining protein MreC, domain 2"/>
    <property type="match status" value="1"/>
</dbReference>
<evidence type="ECO:0000256" key="2">
    <source>
        <dbReference type="ARBA" id="ARBA00013855"/>
    </source>
</evidence>
<organism evidence="8 9">
    <name type="scientific">Roseivirga seohaensis subsp. aquiponti</name>
    <dbReference type="NCBI Taxonomy" id="1566026"/>
    <lineage>
        <taxon>Bacteria</taxon>
        <taxon>Pseudomonadati</taxon>
        <taxon>Bacteroidota</taxon>
        <taxon>Cytophagia</taxon>
        <taxon>Cytophagales</taxon>
        <taxon>Roseivirgaceae</taxon>
        <taxon>Roseivirga</taxon>
    </lineage>
</organism>
<evidence type="ECO:0000256" key="1">
    <source>
        <dbReference type="ARBA" id="ARBA00009369"/>
    </source>
</evidence>
<keyword evidence="6" id="KW-0812">Transmembrane</keyword>
<dbReference type="PANTHER" id="PTHR34138">
    <property type="entry name" value="CELL SHAPE-DETERMINING PROTEIN MREC"/>
    <property type="match status" value="1"/>
</dbReference>
<keyword evidence="6" id="KW-1133">Transmembrane helix</keyword>
<dbReference type="PATRIC" id="fig|1566026.4.peg.2482"/>
<dbReference type="OrthoDB" id="9811827at2"/>
<comment type="function">
    <text evidence="5">Involved in formation and maintenance of cell shape.</text>
</comment>
<evidence type="ECO:0000259" key="7">
    <source>
        <dbReference type="Pfam" id="PF04085"/>
    </source>
</evidence>
<dbReference type="GO" id="GO:0008360">
    <property type="term" value="P:regulation of cell shape"/>
    <property type="evidence" value="ECO:0007669"/>
    <property type="project" value="UniProtKB-KW"/>
</dbReference>
<evidence type="ECO:0000256" key="4">
    <source>
        <dbReference type="ARBA" id="ARBA00032089"/>
    </source>
</evidence>
<gene>
    <name evidence="8" type="ORF">OB69_03555</name>
</gene>
<feature type="domain" description="Rod shape-determining protein MreC beta-barrel core" evidence="7">
    <location>
        <begin position="114"/>
        <end position="264"/>
    </location>
</feature>
<keyword evidence="6" id="KW-0472">Membrane</keyword>
<feature type="transmembrane region" description="Helical" evidence="6">
    <location>
        <begin position="12"/>
        <end position="29"/>
    </location>
</feature>
<reference evidence="9" key="1">
    <citation type="submission" date="2014-11" db="EMBL/GenBank/DDBJ databases">
        <title>Genome sequencing of Roseivirga sp. D-25.</title>
        <authorList>
            <person name="Selvaratnam C."/>
            <person name="Thevarajoo S."/>
            <person name="Goh K.M."/>
            <person name="Eee R."/>
            <person name="Chan K.-G."/>
            <person name="Chong C.S."/>
        </authorList>
    </citation>
    <scope>NUCLEOTIDE SEQUENCE [LARGE SCALE GENOMIC DNA]</scope>
    <source>
        <strain evidence="9">D-25</strain>
    </source>
</reference>
<dbReference type="AlphaFoldDB" id="A0A0L8AP28"/>
<dbReference type="RefSeq" id="WP_053222307.1">
    <property type="nucleotide sequence ID" value="NZ_JSVA01000004.1"/>
</dbReference>
<accession>A0A0L8AP28</accession>
<evidence type="ECO:0000256" key="5">
    <source>
        <dbReference type="PIRNR" id="PIRNR038471"/>
    </source>
</evidence>
<comment type="similarity">
    <text evidence="1 5">Belongs to the MreC family.</text>
</comment>
<keyword evidence="9" id="KW-1185">Reference proteome</keyword>
<comment type="caution">
    <text evidence="8">The sequence shown here is derived from an EMBL/GenBank/DDBJ whole genome shotgun (WGS) entry which is preliminary data.</text>
</comment>
<evidence type="ECO:0000313" key="8">
    <source>
        <dbReference type="EMBL" id="KOF04074.1"/>
    </source>
</evidence>
<dbReference type="InterPro" id="IPR055342">
    <property type="entry name" value="MreC_beta-barrel_core"/>
</dbReference>
<dbReference type="NCBIfam" id="NF010532">
    <property type="entry name" value="PRK13922.9-3"/>
    <property type="match status" value="1"/>
</dbReference>
<sequence length="285" mass="32058">MGQLFSFLYKYRAFFTFLTLEVLCIWIIVRNNNYQRAAYFSVASGFVGNINERTNNISDYFSLKKVNSDLAEENARLRTLLLQLTETPLDSLKTFDIDTDTTDAVHYRLIAAEIVDNSIRLSHNFFKINKGSNDGIKTGMGVISQKGVVGKIRTVSKNYSSGISLLNSRNQVSAKLKNSNRTATIQWDGDGRNPRVAKLLYITREDNVQVGDTVVTSSFNAVYPKDIMIGTVASVKPDPNQRDLEIEVSLSVDFGTLAYVYVIENIYKEEEDSVSLINNPVDFNE</sequence>
<dbReference type="InterPro" id="IPR042175">
    <property type="entry name" value="Cell/Rod_MreC_2"/>
</dbReference>
<dbReference type="InterPro" id="IPR042177">
    <property type="entry name" value="Cell/Rod_1"/>
</dbReference>
<protein>
    <recommendedName>
        <fullName evidence="2 5">Cell shape-determining protein MreC</fullName>
    </recommendedName>
    <alternativeName>
        <fullName evidence="4 5">Cell shape protein MreC</fullName>
    </alternativeName>
</protein>
<dbReference type="Gene3D" id="2.40.10.340">
    <property type="entry name" value="Rod shape-determining protein MreC, domain 1"/>
    <property type="match status" value="1"/>
</dbReference>
<dbReference type="InterPro" id="IPR007221">
    <property type="entry name" value="MreC"/>
</dbReference>
<dbReference type="GO" id="GO:0005886">
    <property type="term" value="C:plasma membrane"/>
    <property type="evidence" value="ECO:0007669"/>
    <property type="project" value="TreeGrafter"/>
</dbReference>
<evidence type="ECO:0000256" key="6">
    <source>
        <dbReference type="SAM" id="Phobius"/>
    </source>
</evidence>
<dbReference type="Pfam" id="PF04085">
    <property type="entry name" value="MreC"/>
    <property type="match status" value="1"/>
</dbReference>
<dbReference type="EMBL" id="JSVA01000004">
    <property type="protein sequence ID" value="KOF04074.1"/>
    <property type="molecule type" value="Genomic_DNA"/>
</dbReference>
<evidence type="ECO:0000256" key="3">
    <source>
        <dbReference type="ARBA" id="ARBA00022960"/>
    </source>
</evidence>
<dbReference type="Proteomes" id="UP000036908">
    <property type="component" value="Unassembled WGS sequence"/>
</dbReference>
<evidence type="ECO:0000313" key="9">
    <source>
        <dbReference type="Proteomes" id="UP000036908"/>
    </source>
</evidence>
<proteinExistence type="inferred from homology"/>
<keyword evidence="3 5" id="KW-0133">Cell shape</keyword>
<name>A0A0L8AP28_9BACT</name>
<dbReference type="PANTHER" id="PTHR34138:SF1">
    <property type="entry name" value="CELL SHAPE-DETERMINING PROTEIN MREC"/>
    <property type="match status" value="1"/>
</dbReference>
<dbReference type="PIRSF" id="PIRSF038471">
    <property type="entry name" value="MreC"/>
    <property type="match status" value="1"/>
</dbReference>